<accession>A0A7W7PFS9</accession>
<feature type="transmembrane region" description="Helical" evidence="6">
    <location>
        <begin position="117"/>
        <end position="134"/>
    </location>
</feature>
<comment type="caution">
    <text evidence="7">The sequence shown here is derived from an EMBL/GenBank/DDBJ whole genome shotgun (WGS) entry which is preliminary data.</text>
</comment>
<keyword evidence="3 6" id="KW-0812">Transmembrane</keyword>
<keyword evidence="8" id="KW-1185">Reference proteome</keyword>
<feature type="transmembrane region" description="Helical" evidence="6">
    <location>
        <begin position="183"/>
        <end position="203"/>
    </location>
</feature>
<reference evidence="7 8" key="1">
    <citation type="submission" date="2020-08" db="EMBL/GenBank/DDBJ databases">
        <title>Genomic Encyclopedia of Type Strains, Phase III (KMG-III): the genomes of soil and plant-associated and newly described type strains.</title>
        <authorList>
            <person name="Whitman W."/>
        </authorList>
    </citation>
    <scope>NUCLEOTIDE SEQUENCE [LARGE SCALE GENOMIC DNA]</scope>
    <source>
        <strain evidence="7 8">CECT 3265</strain>
    </source>
</reference>
<feature type="transmembrane region" description="Helical" evidence="6">
    <location>
        <begin position="238"/>
        <end position="257"/>
    </location>
</feature>
<dbReference type="Pfam" id="PF07690">
    <property type="entry name" value="MFS_1"/>
    <property type="match status" value="1"/>
</dbReference>
<protein>
    <submittedName>
        <fullName evidence="7">MFS family permease</fullName>
    </submittedName>
</protein>
<evidence type="ECO:0000256" key="1">
    <source>
        <dbReference type="ARBA" id="ARBA00004651"/>
    </source>
</evidence>
<evidence type="ECO:0000256" key="3">
    <source>
        <dbReference type="ARBA" id="ARBA00022692"/>
    </source>
</evidence>
<dbReference type="RefSeq" id="WP_184735966.1">
    <property type="nucleotide sequence ID" value="NZ_BMRW01000007.1"/>
</dbReference>
<dbReference type="AlphaFoldDB" id="A0A7W7PFS9"/>
<feature type="transmembrane region" description="Helical" evidence="6">
    <location>
        <begin position="295"/>
        <end position="315"/>
    </location>
</feature>
<feature type="transmembrane region" description="Helical" evidence="6">
    <location>
        <begin position="59"/>
        <end position="79"/>
    </location>
</feature>
<dbReference type="GO" id="GO:0022857">
    <property type="term" value="F:transmembrane transporter activity"/>
    <property type="evidence" value="ECO:0007669"/>
    <property type="project" value="InterPro"/>
</dbReference>
<dbReference type="Proteomes" id="UP000556436">
    <property type="component" value="Unassembled WGS sequence"/>
</dbReference>
<feature type="transmembrane region" description="Helical" evidence="6">
    <location>
        <begin position="155"/>
        <end position="177"/>
    </location>
</feature>
<dbReference type="CDD" id="cd06173">
    <property type="entry name" value="MFS_MefA_like"/>
    <property type="match status" value="1"/>
</dbReference>
<gene>
    <name evidence="7" type="ORF">FHS38_004463</name>
</gene>
<keyword evidence="5 6" id="KW-0472">Membrane</keyword>
<comment type="subcellular location">
    <subcellularLocation>
        <location evidence="1">Cell membrane</location>
        <topology evidence="1">Multi-pass membrane protein</topology>
    </subcellularLocation>
</comment>
<dbReference type="SUPFAM" id="SSF103473">
    <property type="entry name" value="MFS general substrate transporter"/>
    <property type="match status" value="1"/>
</dbReference>
<feature type="transmembrane region" description="Helical" evidence="6">
    <location>
        <begin position="91"/>
        <end position="111"/>
    </location>
</feature>
<name>A0A7W7PFS9_STRNE</name>
<feature type="transmembrane region" description="Helical" evidence="6">
    <location>
        <begin position="386"/>
        <end position="404"/>
    </location>
</feature>
<dbReference type="InterPro" id="IPR036259">
    <property type="entry name" value="MFS_trans_sf"/>
</dbReference>
<dbReference type="GO" id="GO:0005886">
    <property type="term" value="C:plasma membrane"/>
    <property type="evidence" value="ECO:0007669"/>
    <property type="project" value="UniProtKB-SubCell"/>
</dbReference>
<dbReference type="EMBL" id="JACHJG010000009">
    <property type="protein sequence ID" value="MBB4888394.1"/>
    <property type="molecule type" value="Genomic_DNA"/>
</dbReference>
<evidence type="ECO:0000313" key="7">
    <source>
        <dbReference type="EMBL" id="MBB4888394.1"/>
    </source>
</evidence>
<evidence type="ECO:0000256" key="2">
    <source>
        <dbReference type="ARBA" id="ARBA00022475"/>
    </source>
</evidence>
<organism evidence="7 8">
    <name type="scientific">Streptomyces netropsis</name>
    <name type="common">Streptoverticillium netropsis</name>
    <dbReference type="NCBI Taxonomy" id="55404"/>
    <lineage>
        <taxon>Bacteria</taxon>
        <taxon>Bacillati</taxon>
        <taxon>Actinomycetota</taxon>
        <taxon>Actinomycetes</taxon>
        <taxon>Kitasatosporales</taxon>
        <taxon>Streptomycetaceae</taxon>
        <taxon>Streptomyces</taxon>
    </lineage>
</organism>
<evidence type="ECO:0000256" key="6">
    <source>
        <dbReference type="SAM" id="Phobius"/>
    </source>
</evidence>
<dbReference type="PANTHER" id="PTHR23513">
    <property type="entry name" value="INTEGRAL MEMBRANE EFFLUX PROTEIN-RELATED"/>
    <property type="match status" value="1"/>
</dbReference>
<keyword evidence="4 6" id="KW-1133">Transmembrane helix</keyword>
<evidence type="ECO:0000256" key="4">
    <source>
        <dbReference type="ARBA" id="ARBA00022989"/>
    </source>
</evidence>
<dbReference type="Gene3D" id="1.20.1250.20">
    <property type="entry name" value="MFS general substrate transporter like domains"/>
    <property type="match status" value="2"/>
</dbReference>
<sequence length="412" mass="43515">MTVGQHRTDPVPAGRKTEASPWSDRRFIVFATGNTVNNLGEGVYSVVLPLVVYDRTHSLTLMSLLMAMFPANWLLAPLRGVVADRLGPGRLVMPGLTVQLAAAVALIVIAMAEGAPLWLFFSLAALNQLAAGFYQTGWMTGVATMFPRGPARARGTLGSLFLVSQTSGPLLVAVSVGRLGYLGLLWINAATLLAPMIVWWCGIRPARPAPPSHDPRFLRDLAAGWQVLRATPPVFQLTLIRVPLLFSAGIGSLALFLLKDDWHLSAQQVGTALAVTRTGSVLGTVLVSQRRDPRLRWTVTLTVAGLTVSLFSMSLPLLPVFVVAWCLFNACSSGLGTAAQMTVFTYLPTHALGRASGIVAAMNGAPVLAGQLLVPALALAVGARGVFLVLGGAALLSVAGTLHARKAPRPCP</sequence>
<proteinExistence type="predicted"/>
<evidence type="ECO:0000256" key="5">
    <source>
        <dbReference type="ARBA" id="ARBA00023136"/>
    </source>
</evidence>
<dbReference type="PANTHER" id="PTHR23513:SF11">
    <property type="entry name" value="STAPHYLOFERRIN A TRANSPORTER"/>
    <property type="match status" value="1"/>
</dbReference>
<evidence type="ECO:0000313" key="8">
    <source>
        <dbReference type="Proteomes" id="UP000556436"/>
    </source>
</evidence>
<keyword evidence="2" id="KW-1003">Cell membrane</keyword>
<dbReference type="InterPro" id="IPR011701">
    <property type="entry name" value="MFS"/>
</dbReference>